<organism evidence="2 3">
    <name type="scientific">Saguinus oedipus</name>
    <name type="common">Cotton-top tamarin</name>
    <name type="synonym">Oedipomidas oedipus</name>
    <dbReference type="NCBI Taxonomy" id="9490"/>
    <lineage>
        <taxon>Eukaryota</taxon>
        <taxon>Metazoa</taxon>
        <taxon>Chordata</taxon>
        <taxon>Craniata</taxon>
        <taxon>Vertebrata</taxon>
        <taxon>Euteleostomi</taxon>
        <taxon>Mammalia</taxon>
        <taxon>Eutheria</taxon>
        <taxon>Euarchontoglires</taxon>
        <taxon>Primates</taxon>
        <taxon>Haplorrhini</taxon>
        <taxon>Platyrrhini</taxon>
        <taxon>Cebidae</taxon>
        <taxon>Callitrichinae</taxon>
        <taxon>Saguinus</taxon>
    </lineage>
</organism>
<dbReference type="EMBL" id="JASSZA010000015">
    <property type="protein sequence ID" value="KAK2093133.1"/>
    <property type="molecule type" value="Genomic_DNA"/>
</dbReference>
<feature type="compositionally biased region" description="Polar residues" evidence="1">
    <location>
        <begin position="59"/>
        <end position="86"/>
    </location>
</feature>
<keyword evidence="3" id="KW-1185">Reference proteome</keyword>
<feature type="region of interest" description="Disordered" evidence="1">
    <location>
        <begin position="1245"/>
        <end position="1318"/>
    </location>
</feature>
<evidence type="ECO:0000313" key="3">
    <source>
        <dbReference type="Proteomes" id="UP001266305"/>
    </source>
</evidence>
<feature type="compositionally biased region" description="Low complexity" evidence="1">
    <location>
        <begin position="808"/>
        <end position="833"/>
    </location>
</feature>
<dbReference type="PANTHER" id="PTHR15566:SF4">
    <property type="entry name" value="POM121-LIKE PROTEIN 1-RELATED"/>
    <property type="match status" value="1"/>
</dbReference>
<feature type="region of interest" description="Disordered" evidence="1">
    <location>
        <begin position="797"/>
        <end position="857"/>
    </location>
</feature>
<accession>A0ABQ9U7V2</accession>
<feature type="region of interest" description="Disordered" evidence="1">
    <location>
        <begin position="404"/>
        <end position="452"/>
    </location>
</feature>
<evidence type="ECO:0000256" key="1">
    <source>
        <dbReference type="SAM" id="MobiDB-lite"/>
    </source>
</evidence>
<feature type="compositionally biased region" description="Low complexity" evidence="1">
    <location>
        <begin position="290"/>
        <end position="305"/>
    </location>
</feature>
<feature type="compositionally biased region" description="Polar residues" evidence="1">
    <location>
        <begin position="528"/>
        <end position="561"/>
    </location>
</feature>
<evidence type="ECO:0000313" key="2">
    <source>
        <dbReference type="EMBL" id="KAK2093133.1"/>
    </source>
</evidence>
<comment type="caution">
    <text evidence="2">The sequence shown here is derived from an EMBL/GenBank/DDBJ whole genome shotgun (WGS) entry which is preliminary data.</text>
</comment>
<feature type="compositionally biased region" description="Low complexity" evidence="1">
    <location>
        <begin position="433"/>
        <end position="450"/>
    </location>
</feature>
<feature type="compositionally biased region" description="Low complexity" evidence="1">
    <location>
        <begin position="1278"/>
        <end position="1309"/>
    </location>
</feature>
<dbReference type="PANTHER" id="PTHR15566">
    <property type="entry name" value="POM121-LIKE"/>
    <property type="match status" value="1"/>
</dbReference>
<feature type="region of interest" description="Disordered" evidence="1">
    <location>
        <begin position="483"/>
        <end position="561"/>
    </location>
</feature>
<feature type="compositionally biased region" description="Basic and acidic residues" evidence="1">
    <location>
        <begin position="1"/>
        <end position="25"/>
    </location>
</feature>
<feature type="compositionally biased region" description="Low complexity" evidence="1">
    <location>
        <begin position="1249"/>
        <end position="1267"/>
    </location>
</feature>
<sequence length="1318" mass="134962">MPGRDKDPRVQEKPDDQKGGPEGSRDAGSAFRPLRDSGGLSPSVARLGPLQRDLHTQRSEIPSDQTAQPSGISKRNAIASSYSSTGGLPWVKRRKGPASSHCQLPLTSSKTVSEVSPQDVSQGQAQCEKGADSAPGEKPAPRSGSPTSQASRPHRRKFPLLPHRRGEPLRLPSPLQLGFRVTAEDLELEKKAEIMWLNSFLQGEEKSLWECRASLLSHALSSLATGTSSLPAVPKASSTDAQQERRESQDGLDPIALQASAAGSPSRPPVSGRKCMSAGLLVSSSDTLPSTSAHSQDSAQASSFAPTRPEQGTPAHSAAGASLLTTSTSSPCTNRKSIWAADKAGILPDPSSASLIAALARQRVSDFALLQKLDAIATAITQPKPVVLHGRQQGTHTLKRVHPYSRPAASAAAQASSSAPTRTAQGKTAHSVAGASLPTTSTSSLAGTLSNPSSASLITTLARVTISGPTSVLKLTMTAASTTRPKPVVLHGQQQGTRGLKQPHPSSHPAASAAAQASSSVPTQPAQDTTAQSAAGVSLPPTSTSSLVGTLSNPSSASHTTTLARQRVSDFTLLQKLDTIATAITQPKPVVLHGQQRGTRTLKRVHPYSRLAASAAAQASSSAPTWPAQGTAAQSAAGVSLPTTSTSSLAGTLSNTSSASLITALARLTISGPTSVLKLTVTAAATTQAKPVVLHGQQQGTHSLKQPHPSSHPAASAAAQASSSVPTQPAQGTTVQSAAGVSLPTTSTSSLVGTLSNPSSTSLITALARLTISGPTSVLKLAVTTAATTQPKPVVLHGQQQGTHSLKQPHPSSHPAASAAAQASSSAPTQPAQGTTAQSAAGVSLPTTSTSSLAGTLSNPSSASLITALARLTISGPSSVLKLPVTTAATTQPKPVVLHGQQQGTRGVKRARPYSDPAALALSPPTKRKSTWAAALAGTLSNPSSASLITSLARPRVSHRNSVLKLPVTAAATTQPKPVVLHGQQQGTRGVKRARPYSDPAALALSPPTKRKSTWAAALAGTLSNPSSASLITSLARPRVSHRNSVLKLPVTAAATTQPKPVVLHGQQQGTRGVKRARPYSDPAALALSPPTKKKLNWAAALAGTLSNPSSASLITSLARPRVSRCTSLRKLPVTAAATTQPKPVVLHGQQQGTRGLKWARPYSDPAALALSTPTKRKFNWAAALAGTLSNTSSACLITSLARTSVSRRTSLRKLAVMAAAITQPKPVVLHGQQQGARTLRRVHRYSHPAASAAAQASSSAPRQPAQGTTAHSPAGVSLPTTSTSSLAGTLSNPSSSSPHNAHAASSDSTAAKVKRLR</sequence>
<feature type="compositionally biased region" description="Low complexity" evidence="1">
    <location>
        <begin position="502"/>
        <end position="527"/>
    </location>
</feature>
<feature type="region of interest" description="Disordered" evidence="1">
    <location>
        <begin position="286"/>
        <end position="317"/>
    </location>
</feature>
<feature type="compositionally biased region" description="Low complexity" evidence="1">
    <location>
        <begin position="706"/>
        <end position="731"/>
    </location>
</feature>
<feature type="compositionally biased region" description="Low complexity" evidence="1">
    <location>
        <begin position="844"/>
        <end position="857"/>
    </location>
</feature>
<feature type="compositionally biased region" description="Polar residues" evidence="1">
    <location>
        <begin position="100"/>
        <end position="125"/>
    </location>
</feature>
<name>A0ABQ9U7V2_SAGOE</name>
<feature type="compositionally biased region" description="Low complexity" evidence="1">
    <location>
        <begin position="405"/>
        <end position="425"/>
    </location>
</feature>
<dbReference type="Proteomes" id="UP001266305">
    <property type="component" value="Unassembled WGS sequence"/>
</dbReference>
<feature type="region of interest" description="Disordered" evidence="1">
    <location>
        <begin position="1"/>
        <end position="172"/>
    </location>
</feature>
<dbReference type="InterPro" id="IPR043220">
    <property type="entry name" value="POM121-like_prot_1"/>
</dbReference>
<protein>
    <submittedName>
        <fullName evidence="2">Uncharacterized protein</fullName>
    </submittedName>
</protein>
<proteinExistence type="predicted"/>
<gene>
    <name evidence="2" type="ORF">P7K49_029662</name>
</gene>
<reference evidence="2 3" key="1">
    <citation type="submission" date="2023-05" db="EMBL/GenBank/DDBJ databases">
        <title>B98-5 Cell Line De Novo Hybrid Assembly: An Optical Mapping Approach.</title>
        <authorList>
            <person name="Kananen K."/>
            <person name="Auerbach J.A."/>
            <person name="Kautto E."/>
            <person name="Blachly J.S."/>
        </authorList>
    </citation>
    <scope>NUCLEOTIDE SEQUENCE [LARGE SCALE GENOMIC DNA]</scope>
    <source>
        <strain evidence="2">B95-8</strain>
        <tissue evidence="2">Cell line</tissue>
    </source>
</reference>
<feature type="region of interest" description="Disordered" evidence="1">
    <location>
        <begin position="227"/>
        <end position="251"/>
    </location>
</feature>
<feature type="region of interest" description="Disordered" evidence="1">
    <location>
        <begin position="696"/>
        <end position="741"/>
    </location>
</feature>
<dbReference type="Pfam" id="PF15229">
    <property type="entry name" value="POM121"/>
    <property type="match status" value="1"/>
</dbReference>